<organism evidence="2">
    <name type="scientific">Fagus sylvatica</name>
    <name type="common">Beechnut</name>
    <dbReference type="NCBI Taxonomy" id="28930"/>
    <lineage>
        <taxon>Eukaryota</taxon>
        <taxon>Viridiplantae</taxon>
        <taxon>Streptophyta</taxon>
        <taxon>Embryophyta</taxon>
        <taxon>Tracheophyta</taxon>
        <taxon>Spermatophyta</taxon>
        <taxon>Magnoliopsida</taxon>
        <taxon>eudicotyledons</taxon>
        <taxon>Gunneridae</taxon>
        <taxon>Pentapetalae</taxon>
        <taxon>rosids</taxon>
        <taxon>fabids</taxon>
        <taxon>Fagales</taxon>
        <taxon>Fagaceae</taxon>
        <taxon>Fagus</taxon>
    </lineage>
</organism>
<dbReference type="GO" id="GO:0003824">
    <property type="term" value="F:catalytic activity"/>
    <property type="evidence" value="ECO:0007669"/>
    <property type="project" value="InterPro"/>
</dbReference>
<dbReference type="InterPro" id="IPR005135">
    <property type="entry name" value="Endo/exonuclease/phosphatase"/>
</dbReference>
<dbReference type="Pfam" id="PF00078">
    <property type="entry name" value="RVT_1"/>
    <property type="match status" value="1"/>
</dbReference>
<dbReference type="InterPro" id="IPR036691">
    <property type="entry name" value="Endo/exonu/phosph_ase_sf"/>
</dbReference>
<dbReference type="PANTHER" id="PTHR33116">
    <property type="entry name" value="REVERSE TRANSCRIPTASE ZINC-BINDING DOMAIN-CONTAINING PROTEIN-RELATED-RELATED"/>
    <property type="match status" value="1"/>
</dbReference>
<dbReference type="InterPro" id="IPR025558">
    <property type="entry name" value="DUF4283"/>
</dbReference>
<dbReference type="Pfam" id="PF14111">
    <property type="entry name" value="DUF4283"/>
    <property type="match status" value="1"/>
</dbReference>
<dbReference type="CDD" id="cd01650">
    <property type="entry name" value="RT_nLTR_like"/>
    <property type="match status" value="1"/>
</dbReference>
<proteinExistence type="predicted"/>
<dbReference type="PROSITE" id="PS50878">
    <property type="entry name" value="RT_POL"/>
    <property type="match status" value="1"/>
</dbReference>
<dbReference type="Pfam" id="PF13966">
    <property type="entry name" value="zf-RVT"/>
    <property type="match status" value="1"/>
</dbReference>
<dbReference type="SUPFAM" id="SSF56219">
    <property type="entry name" value="DNase I-like"/>
    <property type="match status" value="1"/>
</dbReference>
<feature type="domain" description="Reverse transcriptase" evidence="1">
    <location>
        <begin position="936"/>
        <end position="1218"/>
    </location>
</feature>
<dbReference type="Pfam" id="PF14392">
    <property type="entry name" value="zf-CCHC_4"/>
    <property type="match status" value="1"/>
</dbReference>
<protein>
    <recommendedName>
        <fullName evidence="1">Reverse transcriptase domain-containing protein</fullName>
    </recommendedName>
</protein>
<reference evidence="2" key="1">
    <citation type="submission" date="2018-02" db="EMBL/GenBank/DDBJ databases">
        <authorList>
            <person name="Cohen D.B."/>
            <person name="Kent A.D."/>
        </authorList>
    </citation>
    <scope>NUCLEOTIDE SEQUENCE</scope>
</reference>
<sequence>MDDISGLWENFSLHDTEDAPFDFGPSEVDNQFYLAARFMTGRVLNIESVVRTFRPLWRTFKGFTARDMGNNMVVFAFEDEADMARVLQAEPWSYDKHLVSFQRVEADTAIEEMECRYVSFWVQMYNLPVRRMNKESVTALAGNLGMVEQVPESDGERGREGCMRARVKIDILQPLCRGRKACRADGKEFWISFKYERLPNYCYWCGRLTHAEKECELWLRSKGSLRRETQQYGAWLRAPMDKPIRRVEVRAEGRSNVPRWGQPQFQTANTQVAEPPPAGAIGDDHDDTACPNMGPDTSKENSTQNPEMLRTAVDNIEQHLRDIDLALKSPPTSSGLPEVKEIAQPMPQDQKISYNLQDPVSHAPENLHVKQQHAEIVTSPKRVVLKDITHRPKGVGPNQTKKQTKKNLVEHVNKAHLVSNEKENIPTQNQNGVDSPSLLEALKEVGHGLKRSERMISTLRKEEAVHALWSKVWMGIWRRLEFSPAAPNEHFKLELPGAWEPNGSSCSSPLGEIPSRGSSGGLALLWNDPVEIIIQSYTQNHIDAHIQVLPSRLWRFTGFYGHPESHRHRESWALLKRLNGMDQLPWLCMGDFNEILTEEEHTGEVPGMYGKMQDFNEVVNRCGLIDMGFRGVPFTWDNRRGGEDFVQKRLDRALATASWLEWFSLSSVSHVLCSHSDHVPIMVQLDVSSSYHRPKRRPRKFEEKWALYPECEMIVQEVWAEVTVQGSPMYIVCEKIKRCRDRLFNWYKEISAKFHALIREKTQSLVILVEGNTLGVNNSAIAATKAEINRLLLSEELHWRQRSRMTWLAAGDSNTKYFHNHAQQRRRTNHMMGILNDQNEWCTSDQQKEAVAVSYFEKLFASSNPTRINETLMAVEKTVTQDANDKLLSPFTADEVRVALFQMHPSKAPGRDGMSSFFFQKFWHVIGPSVSTAVLSILNSARMLRKINLTHISLIPKKKNPELMSDYRPISLCNVIYKIISKVLANRLKMVLPLIISDFQSAFVPGRLITDNVSVAFEIIHKLKGKRKGKRGEMALKLDMSKAYDRVEWDFLEAIMRKLGFADKWVAVIMSCIRSVQYSVLLDGVPTGYIIPSRGIRQGDPLSPYLFLMCAEGLSALLRQASTAGRLKGTQTSRGGPWVSHLFFADDSLLFGQATIADSERFMAILNLYEESSGQKINREKTAIFFSTNTPPTTRSLIQEFWGSQGAASFDKYLGLPAMIGRSKKAIFNSLKSRIVQRLQGWKEKFLSRAGREILIKAVAQAIPTYTMNCFKLPKTWCEEINSLIARFWWGQKNEERKLHWIRWDKLCTAKIDGGIGFRNLHMFNLALLAKQCWSLLQNQQSLFYRVFKARYFPNCSIMEASLGNNPSFLWRSILSGREVIRKGLSWVSSGNGRAPQPTWSSSKTGLFTVQTAYALLERENRGSLNGECSNVQGLRWLWRKTWKLAIPGKIKHFLWRAYHESLPTCFNLHRRKIHKSPLCAICQQEEETTIHALWQCPLARNSWALVRGHVQKIPNQVGEFSGFMQWIFKNFNSNAIAEWAAVAWSIWNARNKVIFEDQQLPPAVILSNGLAIVDEFKKAKMSLCP</sequence>
<dbReference type="InterPro" id="IPR043502">
    <property type="entry name" value="DNA/RNA_pol_sf"/>
</dbReference>
<evidence type="ECO:0000313" key="2">
    <source>
        <dbReference type="EMBL" id="SPC75397.1"/>
    </source>
</evidence>
<dbReference type="Gene3D" id="3.60.10.10">
    <property type="entry name" value="Endonuclease/exonuclease/phosphatase"/>
    <property type="match status" value="1"/>
</dbReference>
<dbReference type="InterPro" id="IPR026960">
    <property type="entry name" value="RVT-Znf"/>
</dbReference>
<dbReference type="InterPro" id="IPR000477">
    <property type="entry name" value="RT_dom"/>
</dbReference>
<dbReference type="Pfam" id="PF03372">
    <property type="entry name" value="Exo_endo_phos"/>
    <property type="match status" value="1"/>
</dbReference>
<dbReference type="PANTHER" id="PTHR33116:SF86">
    <property type="entry name" value="REVERSE TRANSCRIPTASE DOMAIN-CONTAINING PROTEIN"/>
    <property type="match status" value="1"/>
</dbReference>
<dbReference type="EMBL" id="OIVN01000158">
    <property type="protein sequence ID" value="SPC75397.1"/>
    <property type="molecule type" value="Genomic_DNA"/>
</dbReference>
<gene>
    <name evidence="2" type="ORF">FSB_LOCUS3279</name>
</gene>
<accession>A0A2N9E8U7</accession>
<name>A0A2N9E8U7_FAGSY</name>
<evidence type="ECO:0000259" key="1">
    <source>
        <dbReference type="PROSITE" id="PS50878"/>
    </source>
</evidence>
<dbReference type="SUPFAM" id="SSF56672">
    <property type="entry name" value="DNA/RNA polymerases"/>
    <property type="match status" value="1"/>
</dbReference>
<dbReference type="InterPro" id="IPR025836">
    <property type="entry name" value="Zn_knuckle_CX2CX4HX4C"/>
</dbReference>